<reference evidence="2 3" key="1">
    <citation type="journal article" date="2016" name="Sci. Rep.">
        <title>Metabolic traits of an uncultured archaeal lineage -MSBL1- from brine pools of the Red Sea.</title>
        <authorList>
            <person name="Mwirichia R."/>
            <person name="Alam I."/>
            <person name="Rashid M."/>
            <person name="Vinu M."/>
            <person name="Ba-Alawi W."/>
            <person name="Anthony Kamau A."/>
            <person name="Kamanda Ngugi D."/>
            <person name="Goker M."/>
            <person name="Klenk H.P."/>
            <person name="Bajic V."/>
            <person name="Stingl U."/>
        </authorList>
    </citation>
    <scope>NUCLEOTIDE SEQUENCE [LARGE SCALE GENOMIC DNA]</scope>
    <source>
        <strain evidence="2">SCGC-AAA259I09</strain>
    </source>
</reference>
<keyword evidence="1" id="KW-0472">Membrane</keyword>
<keyword evidence="1" id="KW-1133">Transmembrane helix</keyword>
<feature type="transmembrane region" description="Helical" evidence="1">
    <location>
        <begin position="87"/>
        <end position="109"/>
    </location>
</feature>
<keyword evidence="3" id="KW-1185">Reference proteome</keyword>
<name>A0A133USK9_9EURY</name>
<organism evidence="2 3">
    <name type="scientific">candidate division MSBL1 archaeon SCGC-AAA259I09</name>
    <dbReference type="NCBI Taxonomy" id="1698267"/>
    <lineage>
        <taxon>Archaea</taxon>
        <taxon>Methanobacteriati</taxon>
        <taxon>Methanobacteriota</taxon>
        <taxon>candidate division MSBL1</taxon>
    </lineage>
</organism>
<sequence length="134" mass="15391">MLGLSLFLTILAGLSICMLMGTFAKNYESAQMLMFPLIILVFIPFFLSMFKSFFTLPLILKTVLFVIPFSHPMWASSFLMFDQHILAISGIIYVAIFTTIIMAIVSRIFKSDTLLTGRFEIKWIDKLLNFRSEK</sequence>
<dbReference type="AlphaFoldDB" id="A0A133USK9"/>
<proteinExistence type="predicted"/>
<comment type="caution">
    <text evidence="2">The sequence shown here is derived from an EMBL/GenBank/DDBJ whole genome shotgun (WGS) entry which is preliminary data.</text>
</comment>
<evidence type="ECO:0000256" key="1">
    <source>
        <dbReference type="SAM" id="Phobius"/>
    </source>
</evidence>
<dbReference type="Proteomes" id="UP000070463">
    <property type="component" value="Unassembled WGS sequence"/>
</dbReference>
<dbReference type="EMBL" id="LHXR01000043">
    <property type="protein sequence ID" value="KXA97129.1"/>
    <property type="molecule type" value="Genomic_DNA"/>
</dbReference>
<evidence type="ECO:0000313" key="2">
    <source>
        <dbReference type="EMBL" id="KXA97129.1"/>
    </source>
</evidence>
<feature type="transmembrane region" description="Helical" evidence="1">
    <location>
        <begin position="34"/>
        <end position="50"/>
    </location>
</feature>
<accession>A0A133USK9</accession>
<keyword evidence="1" id="KW-0812">Transmembrane</keyword>
<feature type="transmembrane region" description="Helical" evidence="1">
    <location>
        <begin position="62"/>
        <end position="81"/>
    </location>
</feature>
<gene>
    <name evidence="2" type="ORF">AKJ37_03665</name>
</gene>
<protein>
    <submittedName>
        <fullName evidence="2">Uncharacterized protein</fullName>
    </submittedName>
</protein>
<evidence type="ECO:0000313" key="3">
    <source>
        <dbReference type="Proteomes" id="UP000070463"/>
    </source>
</evidence>